<dbReference type="EMBL" id="CACVKT020000582">
    <property type="protein sequence ID" value="CAC5361067.1"/>
    <property type="molecule type" value="Genomic_DNA"/>
</dbReference>
<dbReference type="OrthoDB" id="8961616at2759"/>
<organism evidence="2 3">
    <name type="scientific">Mytilus coruscus</name>
    <name type="common">Sea mussel</name>
    <dbReference type="NCBI Taxonomy" id="42192"/>
    <lineage>
        <taxon>Eukaryota</taxon>
        <taxon>Metazoa</taxon>
        <taxon>Spiralia</taxon>
        <taxon>Lophotrochozoa</taxon>
        <taxon>Mollusca</taxon>
        <taxon>Bivalvia</taxon>
        <taxon>Autobranchia</taxon>
        <taxon>Pteriomorphia</taxon>
        <taxon>Mytilida</taxon>
        <taxon>Mytiloidea</taxon>
        <taxon>Mytilidae</taxon>
        <taxon>Mytilinae</taxon>
        <taxon>Mytilus</taxon>
    </lineage>
</organism>
<evidence type="ECO:0000313" key="2">
    <source>
        <dbReference type="EMBL" id="CAC5361067.1"/>
    </source>
</evidence>
<gene>
    <name evidence="2" type="ORF">MCOR_3327</name>
</gene>
<evidence type="ECO:0008006" key="4">
    <source>
        <dbReference type="Google" id="ProtNLM"/>
    </source>
</evidence>
<dbReference type="Proteomes" id="UP000507470">
    <property type="component" value="Unassembled WGS sequence"/>
</dbReference>
<evidence type="ECO:0000313" key="3">
    <source>
        <dbReference type="Proteomes" id="UP000507470"/>
    </source>
</evidence>
<dbReference type="AlphaFoldDB" id="A0A6J8A246"/>
<feature type="compositionally biased region" description="Basic residues" evidence="1">
    <location>
        <begin position="69"/>
        <end position="81"/>
    </location>
</feature>
<proteinExistence type="predicted"/>
<keyword evidence="3" id="KW-1185">Reference proteome</keyword>
<name>A0A6J8A246_MYTCO</name>
<protein>
    <recommendedName>
        <fullName evidence="4">Reverse transcriptase domain-containing protein</fullName>
    </recommendedName>
</protein>
<reference evidence="2 3" key="1">
    <citation type="submission" date="2020-06" db="EMBL/GenBank/DDBJ databases">
        <authorList>
            <person name="Li R."/>
            <person name="Bekaert M."/>
        </authorList>
    </citation>
    <scope>NUCLEOTIDE SEQUENCE [LARGE SCALE GENOMIC DNA]</scope>
    <source>
        <strain evidence="3">wild</strain>
    </source>
</reference>
<sequence>MLVGEKLIVKSSGDKAEVITTEGAKENEELSVCSGDGYESSVEILDINSDGDVKNVGKFISAKQARKLKKKEKKLERRSRMKPTPNLDAKENRRDYFRLEKQINTLCEKAANGNDIDIAKLESLRLELSQYELEKCRGAVLRSKAVWAVESDKNTKYFLNLEKYKQENNSVKELLNVNNESVNDINGILGLQYDFYKELYTCVDTDDIKMNELLDCVDVKIDENGHQLCESDISFDEIIKALSQMSKNKSPGSDGLTVEFYCHFYSELTMYL</sequence>
<feature type="region of interest" description="Disordered" evidence="1">
    <location>
        <begin position="69"/>
        <end position="88"/>
    </location>
</feature>
<accession>A0A6J8A246</accession>
<evidence type="ECO:0000256" key="1">
    <source>
        <dbReference type="SAM" id="MobiDB-lite"/>
    </source>
</evidence>